<dbReference type="InterPro" id="IPR013762">
    <property type="entry name" value="Integrase-like_cat_sf"/>
</dbReference>
<dbReference type="PANTHER" id="PTHR30349:SF41">
    <property type="entry name" value="INTEGRASE_RECOMBINASE PROTEIN MJ0367-RELATED"/>
    <property type="match status" value="1"/>
</dbReference>
<dbReference type="Proteomes" id="UP000323129">
    <property type="component" value="Unassembled WGS sequence"/>
</dbReference>
<keyword evidence="8" id="KW-1185">Reference proteome</keyword>
<evidence type="ECO:0000259" key="6">
    <source>
        <dbReference type="PROSITE" id="PS51898"/>
    </source>
</evidence>
<comment type="similarity">
    <text evidence="1">Belongs to the 'phage' integrase family.</text>
</comment>
<protein>
    <recommendedName>
        <fullName evidence="6">Tyr recombinase domain-containing protein</fullName>
    </recommendedName>
</protein>
<organism evidence="7 8">
    <name type="scientific">Aeromonas veronii</name>
    <dbReference type="NCBI Taxonomy" id="654"/>
    <lineage>
        <taxon>Bacteria</taxon>
        <taxon>Pseudomonadati</taxon>
        <taxon>Pseudomonadota</taxon>
        <taxon>Gammaproteobacteria</taxon>
        <taxon>Aeromonadales</taxon>
        <taxon>Aeromonadaceae</taxon>
        <taxon>Aeromonas</taxon>
    </lineage>
</organism>
<accession>A0ABY3MJ41</accession>
<evidence type="ECO:0000256" key="2">
    <source>
        <dbReference type="ARBA" id="ARBA00022908"/>
    </source>
</evidence>
<keyword evidence="2" id="KW-0229">DNA integration</keyword>
<sequence length="449" mass="49313">MRCGSKWSVSQAIPSGEDVETVRQFINERVKPIMKAYAVTVSDKWDALTLLNRLLLARGYGEDRALAVIAECEQRAQRGPQRQTSRDWLDLITEVAPEIEPDVATPVETPRAVSDGDQGEQREQGPTLGQVFERFLQLRLPDWKTSTAGAYKTTLAKLNALGLESLPVADLKRSTLDTTRQGMINDDGMKAGSVNLVFRHLCQALREVEQVYGEDEGLDFTKAIKHLTGLKPLKDESKTVDRAWPAEAITEVSAKLADKMNSPHLSEANRVRRTGAYWQLWLSLATGCRKGEAEALRKGDIVREGSLMGIHIKGTKSKAADRMLPLVDGLNGLNLSEFEAYLETLPSEDTLLCGGGSLENLSKTERAAFKMSNGDGLTIHGLRHTAATTLATLGLDPVLLSQFMGHVQAVAGSEVTQRYITGAIEARKGEWLKLHEAIEPLVKASERSD</sequence>
<keyword evidence="3" id="KW-0238">DNA-binding</keyword>
<feature type="domain" description="Tyr recombinase" evidence="6">
    <location>
        <begin position="255"/>
        <end position="433"/>
    </location>
</feature>
<dbReference type="Pfam" id="PF00589">
    <property type="entry name" value="Phage_integrase"/>
    <property type="match status" value="1"/>
</dbReference>
<dbReference type="PROSITE" id="PS51898">
    <property type="entry name" value="TYR_RECOMBINASE"/>
    <property type="match status" value="1"/>
</dbReference>
<dbReference type="PANTHER" id="PTHR30349">
    <property type="entry name" value="PHAGE INTEGRASE-RELATED"/>
    <property type="match status" value="1"/>
</dbReference>
<evidence type="ECO:0000256" key="5">
    <source>
        <dbReference type="SAM" id="MobiDB-lite"/>
    </source>
</evidence>
<proteinExistence type="inferred from homology"/>
<feature type="region of interest" description="Disordered" evidence="5">
    <location>
        <begin position="99"/>
        <end position="126"/>
    </location>
</feature>
<name>A0ABY3MJ41_AERVE</name>
<dbReference type="Gene3D" id="1.10.443.10">
    <property type="entry name" value="Intergrase catalytic core"/>
    <property type="match status" value="1"/>
</dbReference>
<dbReference type="SUPFAM" id="SSF56349">
    <property type="entry name" value="DNA breaking-rejoining enzymes"/>
    <property type="match status" value="1"/>
</dbReference>
<evidence type="ECO:0000313" key="7">
    <source>
        <dbReference type="EMBL" id="TYD42816.1"/>
    </source>
</evidence>
<reference evidence="7 8" key="1">
    <citation type="submission" date="2017-08" db="EMBL/GenBank/DDBJ databases">
        <title>Aeromonas veronii bv sobria strain NS22 whole genome sequencing.</title>
        <authorList>
            <person name="Katharios P."/>
            <person name="Ha V.Q."/>
            <person name="Smyrli M."/>
        </authorList>
    </citation>
    <scope>NUCLEOTIDE SEQUENCE [LARGE SCALE GENOMIC DNA]</scope>
    <source>
        <strain evidence="7 8">NS22</strain>
    </source>
</reference>
<dbReference type="InterPro" id="IPR050090">
    <property type="entry name" value="Tyrosine_recombinase_XerCD"/>
</dbReference>
<comment type="caution">
    <text evidence="7">The sequence shown here is derived from an EMBL/GenBank/DDBJ whole genome shotgun (WGS) entry which is preliminary data.</text>
</comment>
<dbReference type="InterPro" id="IPR011010">
    <property type="entry name" value="DNA_brk_join_enz"/>
</dbReference>
<dbReference type="EMBL" id="NQMC01000046">
    <property type="protein sequence ID" value="TYD42816.1"/>
    <property type="molecule type" value="Genomic_DNA"/>
</dbReference>
<evidence type="ECO:0000256" key="3">
    <source>
        <dbReference type="ARBA" id="ARBA00023125"/>
    </source>
</evidence>
<evidence type="ECO:0000256" key="4">
    <source>
        <dbReference type="ARBA" id="ARBA00023172"/>
    </source>
</evidence>
<gene>
    <name evidence="7" type="ORF">CJF24_15165</name>
</gene>
<evidence type="ECO:0000256" key="1">
    <source>
        <dbReference type="ARBA" id="ARBA00008857"/>
    </source>
</evidence>
<evidence type="ECO:0000313" key="8">
    <source>
        <dbReference type="Proteomes" id="UP000323129"/>
    </source>
</evidence>
<dbReference type="InterPro" id="IPR002104">
    <property type="entry name" value="Integrase_catalytic"/>
</dbReference>
<keyword evidence="4" id="KW-0233">DNA recombination</keyword>